<name>A0ABR1TE28_9PEZI</name>
<feature type="region of interest" description="Disordered" evidence="4">
    <location>
        <begin position="1140"/>
        <end position="1172"/>
    </location>
</feature>
<dbReference type="Pfam" id="PF00023">
    <property type="entry name" value="Ank"/>
    <property type="match status" value="1"/>
</dbReference>
<evidence type="ECO:0000259" key="5">
    <source>
        <dbReference type="Pfam" id="PF14420"/>
    </source>
</evidence>
<dbReference type="InterPro" id="IPR051165">
    <property type="entry name" value="Multifunctional_ANK_Repeat"/>
</dbReference>
<dbReference type="SMART" id="SM00248">
    <property type="entry name" value="ANK"/>
    <property type="match status" value="7"/>
</dbReference>
<dbReference type="EMBL" id="JAQQWK010000003">
    <property type="protein sequence ID" value="KAK8044029.1"/>
    <property type="molecule type" value="Genomic_DNA"/>
</dbReference>
<dbReference type="PANTHER" id="PTHR24123">
    <property type="entry name" value="ANKYRIN REPEAT-CONTAINING"/>
    <property type="match status" value="1"/>
</dbReference>
<dbReference type="InterPro" id="IPR036770">
    <property type="entry name" value="Ankyrin_rpt-contain_sf"/>
</dbReference>
<feature type="repeat" description="ANK" evidence="3">
    <location>
        <begin position="994"/>
        <end position="1026"/>
    </location>
</feature>
<dbReference type="PROSITE" id="PS50088">
    <property type="entry name" value="ANK_REPEAT"/>
    <property type="match status" value="5"/>
</dbReference>
<dbReference type="Proteomes" id="UP001444661">
    <property type="component" value="Unassembled WGS sequence"/>
</dbReference>
<reference evidence="6 7" key="1">
    <citation type="submission" date="2023-01" db="EMBL/GenBank/DDBJ databases">
        <title>Analysis of 21 Apiospora genomes using comparative genomics revels a genus with tremendous synthesis potential of carbohydrate active enzymes and secondary metabolites.</title>
        <authorList>
            <person name="Sorensen T."/>
        </authorList>
    </citation>
    <scope>NUCLEOTIDE SEQUENCE [LARGE SCALE GENOMIC DNA]</scope>
    <source>
        <strain evidence="6 7">CBS 33761</strain>
    </source>
</reference>
<dbReference type="PANTHER" id="PTHR24123:SF33">
    <property type="entry name" value="PROTEIN HOS4"/>
    <property type="match status" value="1"/>
</dbReference>
<evidence type="ECO:0000256" key="2">
    <source>
        <dbReference type="ARBA" id="ARBA00023043"/>
    </source>
</evidence>
<keyword evidence="1" id="KW-0677">Repeat</keyword>
<feature type="repeat" description="ANK" evidence="3">
    <location>
        <begin position="1064"/>
        <end position="1096"/>
    </location>
</feature>
<accession>A0ABR1TE28</accession>
<dbReference type="PROSITE" id="PS50297">
    <property type="entry name" value="ANK_REP_REGION"/>
    <property type="match status" value="4"/>
</dbReference>
<feature type="compositionally biased region" description="Acidic residues" evidence="4">
    <location>
        <begin position="1149"/>
        <end position="1164"/>
    </location>
</feature>
<evidence type="ECO:0000256" key="3">
    <source>
        <dbReference type="PROSITE-ProRule" id="PRU00023"/>
    </source>
</evidence>
<feature type="domain" description="Clr5" evidence="5">
    <location>
        <begin position="12"/>
        <end position="61"/>
    </location>
</feature>
<evidence type="ECO:0000256" key="1">
    <source>
        <dbReference type="ARBA" id="ARBA00022737"/>
    </source>
</evidence>
<proteinExistence type="predicted"/>
<dbReference type="Pfam" id="PF12796">
    <property type="entry name" value="Ank_2"/>
    <property type="match status" value="2"/>
</dbReference>
<evidence type="ECO:0000313" key="6">
    <source>
        <dbReference type="EMBL" id="KAK8044029.1"/>
    </source>
</evidence>
<organism evidence="6 7">
    <name type="scientific">Apiospora rasikravindrae</name>
    <dbReference type="NCBI Taxonomy" id="990691"/>
    <lineage>
        <taxon>Eukaryota</taxon>
        <taxon>Fungi</taxon>
        <taxon>Dikarya</taxon>
        <taxon>Ascomycota</taxon>
        <taxon>Pezizomycotina</taxon>
        <taxon>Sordariomycetes</taxon>
        <taxon>Xylariomycetidae</taxon>
        <taxon>Amphisphaeriales</taxon>
        <taxon>Apiosporaceae</taxon>
        <taxon>Apiospora</taxon>
    </lineage>
</organism>
<dbReference type="SUPFAM" id="SSF48403">
    <property type="entry name" value="Ankyrin repeat"/>
    <property type="match status" value="1"/>
</dbReference>
<evidence type="ECO:0000313" key="7">
    <source>
        <dbReference type="Proteomes" id="UP001444661"/>
    </source>
</evidence>
<dbReference type="Gene3D" id="1.25.40.20">
    <property type="entry name" value="Ankyrin repeat-containing domain"/>
    <property type="match status" value="2"/>
</dbReference>
<dbReference type="InterPro" id="IPR025676">
    <property type="entry name" value="Clr5_dom"/>
</dbReference>
<sequence length="1247" mass="139034">MEVKKRHEKDLRWESFRVDIERKFVRENLSLEDIRSWLQKQGLNVTKHQLNYRLNKVWGLRSKAPRGQAHEFWQSVRQLQASEQPDRGGLSSFVLNNRQRLKPKHLERQLKRNNIEIHSPFYAGSNASVASTQQDTRLQVALRSPTLERAELTIIPWPQDLPWLVSSFQNLKIETSQQAGPPALRAALDISLLKVLGIPEHSMNNEWSRARYISSLASQLPGPENGDGEQRPQVIQSGRMEKDLGQHMKLLLANISNHLLGRYDHSDRFQLLIDLVEGSGLTKSPLDLHHRDLTLHSVSDALFQGLFRFLCNISFHRDKLRYDTHRVHRVLIWLLRSGQDPNTPIGLKGNSRKTSGLQISLAIGMSDLALELLAYGASPDGVKSSTFRPADPIQKCFLHPLYLAISYPGPVLTRLESCGASLLGDIDISPFSTSSYGVPYARAPDSPDLTSLPFILYVFEDPVTTSIVRYLFDSVDLNGKPVYRGLVDWNMVFLFASGAGDLEVLKFLLARYHIFRSSEYPDISDLINRTSENGLTALHAAVVAKRNSTEICRFLLQHGAILDSDSDLLHLACYVGALETVKFFHQRGMSVNQLCRTRSGLWNQCDDRRRGLDPSRQTPLELTLHLEWNMAQDKDDYFAVCGYLINNGSQVPWTMVNVAVNDTNPELLSLALRSATNIVDAYQKASKQSPLSTTLRSILSFKGKDKIRSMSHLLLDAGAQVGAGDAARAAFLGDWNLVTRILDADTQGISRTIVERRRTDYGHGESPDSWITTSLLETAILSGSLDVARQAFELSPQQYDAGALCAAASLAASNLGDYGIVRALLRNRREQQISTEQTLREMTAIGIAAHAEDWELFQLLRYKLPWSDQAIVPYVAELSYAFELQLPTRLGSYARSYPFGRTGFVRFWNDGSVGSIQVFAARAKPRIFDLFFNSAFPLSREGYRTQRVSYDAMVSPIHTAIYQGDASLVRACLDLGSDINGYDTQHLRAGLVNQRLSPLTLSIESQHLDIASLLLDKGADVNSPACLECGMTPLQAACITGQIGMVMKLLRLGANHNAPGAVVEGRTALEGAAEYGRLDIVHLLLRVGVETDGSGRTQYIRATLLARYECHIQVQKLLESHRVWTDEDKALWNDTDLRYDFTPDASETSSDDDSEGEEEEEEAELWSNQQDRSLDVAEGGANLGGTTDIGQSDEALEVYDGPGDQQETFGGSLGGFVSTNDPFIGYGGDDDMLDTGDRPIWDDLFYI</sequence>
<keyword evidence="2 3" id="KW-0040">ANK repeat</keyword>
<keyword evidence="7" id="KW-1185">Reference proteome</keyword>
<feature type="repeat" description="ANK" evidence="3">
    <location>
        <begin position="952"/>
        <end position="984"/>
    </location>
</feature>
<gene>
    <name evidence="6" type="ORF">PG993_004053</name>
</gene>
<comment type="caution">
    <text evidence="6">The sequence shown here is derived from an EMBL/GenBank/DDBJ whole genome shotgun (WGS) entry which is preliminary data.</text>
</comment>
<dbReference type="Pfam" id="PF14420">
    <property type="entry name" value="Clr5"/>
    <property type="match status" value="1"/>
</dbReference>
<dbReference type="InterPro" id="IPR002110">
    <property type="entry name" value="Ankyrin_rpt"/>
</dbReference>
<feature type="repeat" description="ANK" evidence="3">
    <location>
        <begin position="1029"/>
        <end position="1061"/>
    </location>
</feature>
<evidence type="ECO:0000256" key="4">
    <source>
        <dbReference type="SAM" id="MobiDB-lite"/>
    </source>
</evidence>
<feature type="repeat" description="ANK" evidence="3">
    <location>
        <begin position="533"/>
        <end position="567"/>
    </location>
</feature>
<protein>
    <recommendedName>
        <fullName evidence="5">Clr5 domain-containing protein</fullName>
    </recommendedName>
</protein>